<dbReference type="Pfam" id="PF07727">
    <property type="entry name" value="RVT_2"/>
    <property type="match status" value="1"/>
</dbReference>
<name>A5BFB9_VITVI</name>
<accession>A5BFB9</accession>
<dbReference type="AlphaFoldDB" id="A5BFB9"/>
<feature type="domain" description="Reverse transcriptase Ty1/copia-type" evidence="1">
    <location>
        <begin position="136"/>
        <end position="223"/>
    </location>
</feature>
<sequence length="249" mass="28311">MSQLAEGLALVTTKPRDSNFKGLNLGQGGGNDSGRYDFSKNRDNVWCTYCKKPRYTKEMCWKLHGKAHGINCANGFKGGQQRSQGLKGPMEMFTTFFPQFITSSKLPLKELGNEKWKQAMKVEMKALKNNETWEIMELPKGRKGSLDKNKVYKLKKALYELKQYPRAWLERFTKVMLVLGFKQSQGNHTLFIKHYDLGGVTTLLVYVDHIIVTKNDPKEKKDVLTKGLVSTTFQAVIGKLGMNNIYSLA</sequence>
<proteinExistence type="predicted"/>
<evidence type="ECO:0000259" key="1">
    <source>
        <dbReference type="Pfam" id="PF07727"/>
    </source>
</evidence>
<protein>
    <recommendedName>
        <fullName evidence="1">Reverse transcriptase Ty1/copia-type domain-containing protein</fullName>
    </recommendedName>
</protein>
<reference evidence="2" key="1">
    <citation type="journal article" date="2007" name="PLoS ONE">
        <title>The first genome sequence of an elite grapevine cultivar (Pinot noir Vitis vinifera L.): coping with a highly heterozygous genome.</title>
        <authorList>
            <person name="Velasco R."/>
            <person name="Zharkikh A."/>
            <person name="Troggio M."/>
            <person name="Cartwright D.A."/>
            <person name="Cestaro A."/>
            <person name="Pruss D."/>
            <person name="Pindo M."/>
            <person name="FitzGerald L.M."/>
            <person name="Vezzulli S."/>
            <person name="Reid J."/>
            <person name="Malacarne G."/>
            <person name="Iliev D."/>
            <person name="Coppola G."/>
            <person name="Wardell B."/>
            <person name="Micheletti D."/>
            <person name="Macalma T."/>
            <person name="Facci M."/>
            <person name="Mitchell J.T."/>
            <person name="Perazzolli M."/>
            <person name="Eldredge G."/>
            <person name="Gatto P."/>
            <person name="Oyzerski R."/>
            <person name="Moretto M."/>
            <person name="Gutin N."/>
            <person name="Stefanini M."/>
            <person name="Chen Y."/>
            <person name="Segala C."/>
            <person name="Davenport C."/>
            <person name="Dematte L."/>
            <person name="Mraz A."/>
            <person name="Battilana J."/>
            <person name="Stormo K."/>
            <person name="Costa F."/>
            <person name="Tao Q."/>
            <person name="Si-Ammour A."/>
            <person name="Harkins T."/>
            <person name="Lackey A."/>
            <person name="Perbost C."/>
            <person name="Taillon B."/>
            <person name="Stella A."/>
            <person name="Solovyev V."/>
            <person name="Fawcett J.A."/>
            <person name="Sterck L."/>
            <person name="Vandepoele K."/>
            <person name="Grando S.M."/>
            <person name="Toppo S."/>
            <person name="Moser C."/>
            <person name="Lanchbury J."/>
            <person name="Bogden R."/>
            <person name="Skolnick M."/>
            <person name="Sgaramella V."/>
            <person name="Bhatnagar S.K."/>
            <person name="Fontana P."/>
            <person name="Gutin A."/>
            <person name="Van de Peer Y."/>
            <person name="Salamini F."/>
            <person name="Viola R."/>
        </authorList>
    </citation>
    <scope>NUCLEOTIDE SEQUENCE</scope>
</reference>
<evidence type="ECO:0000313" key="2">
    <source>
        <dbReference type="EMBL" id="CAN67864.1"/>
    </source>
</evidence>
<gene>
    <name evidence="2" type="ORF">VITISV_020705</name>
</gene>
<dbReference type="InterPro" id="IPR013103">
    <property type="entry name" value="RVT_2"/>
</dbReference>
<organism evidence="2">
    <name type="scientific">Vitis vinifera</name>
    <name type="common">Grape</name>
    <dbReference type="NCBI Taxonomy" id="29760"/>
    <lineage>
        <taxon>Eukaryota</taxon>
        <taxon>Viridiplantae</taxon>
        <taxon>Streptophyta</taxon>
        <taxon>Embryophyta</taxon>
        <taxon>Tracheophyta</taxon>
        <taxon>Spermatophyta</taxon>
        <taxon>Magnoliopsida</taxon>
        <taxon>eudicotyledons</taxon>
        <taxon>Gunneridae</taxon>
        <taxon>Pentapetalae</taxon>
        <taxon>rosids</taxon>
        <taxon>Vitales</taxon>
        <taxon>Vitaceae</taxon>
        <taxon>Viteae</taxon>
        <taxon>Vitis</taxon>
    </lineage>
</organism>
<dbReference type="EMBL" id="AM457508">
    <property type="protein sequence ID" value="CAN67864.1"/>
    <property type="molecule type" value="Genomic_DNA"/>
</dbReference>